<dbReference type="InterPro" id="IPR029058">
    <property type="entry name" value="AB_hydrolase_fold"/>
</dbReference>
<evidence type="ECO:0000256" key="13">
    <source>
        <dbReference type="SAM" id="Phobius"/>
    </source>
</evidence>
<comment type="subcellular location">
    <subcellularLocation>
        <location evidence="1">Endoplasmic reticulum membrane</location>
        <topology evidence="1">Single-pass type II membrane protein</topology>
    </subcellularLocation>
</comment>
<evidence type="ECO:0000256" key="9">
    <source>
        <dbReference type="ARBA" id="ARBA00066405"/>
    </source>
</evidence>
<dbReference type="GO" id="GO:0008374">
    <property type="term" value="F:O-acyltransferase activity"/>
    <property type="evidence" value="ECO:0007669"/>
    <property type="project" value="InterPro"/>
</dbReference>
<keyword evidence="5 13" id="KW-1133">Transmembrane helix</keyword>
<feature type="region of interest" description="Disordered" evidence="12">
    <location>
        <begin position="1"/>
        <end position="26"/>
    </location>
</feature>
<dbReference type="GO" id="GO:0097038">
    <property type="term" value="C:perinuclear endoplasmic reticulum"/>
    <property type="evidence" value="ECO:0007669"/>
    <property type="project" value="UniProtKB-ARBA"/>
</dbReference>
<name>A0A1X7R7B0_9SACH</name>
<dbReference type="STRING" id="1789683.A0A1X7R7B0"/>
<keyword evidence="6 13" id="KW-0472">Membrane</keyword>
<evidence type="ECO:0000256" key="6">
    <source>
        <dbReference type="ARBA" id="ARBA00023136"/>
    </source>
</evidence>
<protein>
    <recommendedName>
        <fullName evidence="10">Phospholipid:diacylglycerol acyltransferase</fullName>
        <ecNumber evidence="9">2.3.1.158</ecNumber>
    </recommendedName>
    <alternativeName>
        <fullName evidence="11">Triacylglycerol synthase</fullName>
    </alternativeName>
</protein>
<accession>A0A1X7R7B0</accession>
<reference evidence="14 15" key="1">
    <citation type="submission" date="2017-04" db="EMBL/GenBank/DDBJ databases">
        <authorList>
            <person name="Afonso C.L."/>
            <person name="Miller P.J."/>
            <person name="Scott M.A."/>
            <person name="Spackman E."/>
            <person name="Goraichik I."/>
            <person name="Dimitrov K.M."/>
            <person name="Suarez D.L."/>
            <person name="Swayne D.E."/>
        </authorList>
    </citation>
    <scope>NUCLEOTIDE SEQUENCE [LARGE SCALE GENOMIC DNA]</scope>
</reference>
<dbReference type="EMBL" id="FXLY01000008">
    <property type="protein sequence ID" value="SMN21568.1"/>
    <property type="molecule type" value="Genomic_DNA"/>
</dbReference>
<dbReference type="GO" id="GO:0005789">
    <property type="term" value="C:endoplasmic reticulum membrane"/>
    <property type="evidence" value="ECO:0007669"/>
    <property type="project" value="UniProtKB-SubCell"/>
</dbReference>
<dbReference type="OrthoDB" id="190846at2759"/>
<evidence type="ECO:0000256" key="10">
    <source>
        <dbReference type="ARBA" id="ARBA00071325"/>
    </source>
</evidence>
<comment type="catalytic activity">
    <reaction evidence="8">
        <text>a glycerophospholipid + a 1,2-diacyl-sn-glycerol = a monoacylglycerophospholipid + a triacyl-sn-glycerol</text>
        <dbReference type="Rhea" id="RHEA:14057"/>
        <dbReference type="ChEBI" id="CHEBI:17815"/>
        <dbReference type="ChEBI" id="CHEBI:64615"/>
        <dbReference type="ChEBI" id="CHEBI:136912"/>
        <dbReference type="ChEBI" id="CHEBI:136913"/>
        <dbReference type="EC" id="2.3.1.158"/>
    </reaction>
</comment>
<dbReference type="GO" id="GO:0046027">
    <property type="term" value="F:phospholipid:diacylglycerol acyltransferase activity"/>
    <property type="evidence" value="ECO:0007669"/>
    <property type="project" value="UniProtKB-EC"/>
</dbReference>
<comment type="similarity">
    <text evidence="2">Belongs to the AB hydrolase superfamily. Lipase family.</text>
</comment>
<feature type="transmembrane region" description="Helical" evidence="13">
    <location>
        <begin position="100"/>
        <end position="121"/>
    </location>
</feature>
<evidence type="ECO:0000256" key="11">
    <source>
        <dbReference type="ARBA" id="ARBA00076553"/>
    </source>
</evidence>
<evidence type="ECO:0000256" key="4">
    <source>
        <dbReference type="ARBA" id="ARBA00022692"/>
    </source>
</evidence>
<feature type="compositionally biased region" description="Acidic residues" evidence="12">
    <location>
        <begin position="16"/>
        <end position="25"/>
    </location>
</feature>
<sequence>MVKRKKWLDRERPDMGDDSDDDENVVPDYSLEYNTGGRVRNGSLSNIVSNSGVEDMDVREERLMNLSDNESVSSRRSIKRRNSFTEGKVANKRLRDSRRFIFFLGAFLGVAMAAYFGSYHVHSNNIELFDNMVNFENVKDYLDDWKDILPRGFTSFISDIQTGYAANQLQDLGENFAVGRQLIKDMELEAKYPVVMVPGVISTGIESWGVQGDGECDSSPHFRKRLWGSFYMLKTMVMDKVCWLKHVSLDPVTGLDPKHFKLRAAQGFESSDFFITGYWIWNKVLQNLGAIGYEPDTMVTASYDWRLAYLDLERRDQYFSKLKQQIELFYKLTGEKTILVGHSMGSQIVFYFLKWVEAEGPLYGNAGPGWVDKYIESFVNVAGTLLGAPKAVPALISGEMKDTIQLNALAMYGLEKFFSRKERVEMLQTWGGIPSMLPKGGDLIWGNLSYSSEDELHNNTDTYGNFIRFEKILGDAYEQNLTMASAIDLIETVSPPWLVKRMHEQYSYGYATTEDEMNDNVKDHSHWTNPMDVPLPNAPNMKIYCIYGVDNPTERAYVYRENHANDTSSLNLTIDYDSDTPVFLTNGDGTVPIMSHAMCHKWAQGKSPYNPSGMNVTIVEIKHEPDRFDIRGGSKTADHVDILGSAELNEYILKIAGGYGSTISNKLHSNLTSWVANIDFPM</sequence>
<dbReference type="PANTHER" id="PTHR11440">
    <property type="entry name" value="LECITHIN-CHOLESTEROL ACYLTRANSFERASE-RELATED"/>
    <property type="match status" value="1"/>
</dbReference>
<keyword evidence="7 14" id="KW-0012">Acyltransferase</keyword>
<evidence type="ECO:0000313" key="15">
    <source>
        <dbReference type="Proteomes" id="UP000196158"/>
    </source>
</evidence>
<evidence type="ECO:0000256" key="5">
    <source>
        <dbReference type="ARBA" id="ARBA00022989"/>
    </source>
</evidence>
<evidence type="ECO:0000256" key="7">
    <source>
        <dbReference type="ARBA" id="ARBA00023315"/>
    </source>
</evidence>
<keyword evidence="3 14" id="KW-0808">Transferase</keyword>
<evidence type="ECO:0000256" key="12">
    <source>
        <dbReference type="SAM" id="MobiDB-lite"/>
    </source>
</evidence>
<evidence type="ECO:0000256" key="2">
    <source>
        <dbReference type="ARBA" id="ARBA00010701"/>
    </source>
</evidence>
<dbReference type="Pfam" id="PF02450">
    <property type="entry name" value="LCAT"/>
    <property type="match status" value="1"/>
</dbReference>
<gene>
    <name evidence="14" type="ORF">KASA_0K02409G</name>
</gene>
<dbReference type="GO" id="GO:0019915">
    <property type="term" value="P:lipid storage"/>
    <property type="evidence" value="ECO:0007669"/>
    <property type="project" value="UniProtKB-ARBA"/>
</dbReference>
<evidence type="ECO:0000313" key="14">
    <source>
        <dbReference type="EMBL" id="SMN21568.1"/>
    </source>
</evidence>
<evidence type="ECO:0000256" key="1">
    <source>
        <dbReference type="ARBA" id="ARBA00004648"/>
    </source>
</evidence>
<dbReference type="Gene3D" id="3.40.50.1820">
    <property type="entry name" value="alpha/beta hydrolase"/>
    <property type="match status" value="1"/>
</dbReference>
<evidence type="ECO:0000256" key="8">
    <source>
        <dbReference type="ARBA" id="ARBA00051335"/>
    </source>
</evidence>
<proteinExistence type="inferred from homology"/>
<dbReference type="SUPFAM" id="SSF53474">
    <property type="entry name" value="alpha/beta-Hydrolases"/>
    <property type="match status" value="1"/>
</dbReference>
<dbReference type="InterPro" id="IPR003386">
    <property type="entry name" value="LACT/PDAT_acylTrfase"/>
</dbReference>
<keyword evidence="15" id="KW-1185">Reference proteome</keyword>
<dbReference type="EC" id="2.3.1.158" evidence="9"/>
<dbReference type="GO" id="GO:0019432">
    <property type="term" value="P:triglyceride biosynthetic process"/>
    <property type="evidence" value="ECO:0007669"/>
    <property type="project" value="UniProtKB-ARBA"/>
</dbReference>
<keyword evidence="4 13" id="KW-0812">Transmembrane</keyword>
<dbReference type="AlphaFoldDB" id="A0A1X7R7B0"/>
<evidence type="ECO:0000256" key="3">
    <source>
        <dbReference type="ARBA" id="ARBA00022679"/>
    </source>
</evidence>
<dbReference type="Proteomes" id="UP000196158">
    <property type="component" value="Unassembled WGS sequence"/>
</dbReference>
<organism evidence="14 15">
    <name type="scientific">Maudiozyma saulgeensis</name>
    <dbReference type="NCBI Taxonomy" id="1789683"/>
    <lineage>
        <taxon>Eukaryota</taxon>
        <taxon>Fungi</taxon>
        <taxon>Dikarya</taxon>
        <taxon>Ascomycota</taxon>
        <taxon>Saccharomycotina</taxon>
        <taxon>Saccharomycetes</taxon>
        <taxon>Saccharomycetales</taxon>
        <taxon>Saccharomycetaceae</taxon>
        <taxon>Maudiozyma</taxon>
    </lineage>
</organism>
<dbReference type="FunFam" id="3.40.50.1820:FF:000160">
    <property type="entry name" value="Phospholipid:diacylglycerol acyltransferase 1"/>
    <property type="match status" value="1"/>
</dbReference>